<sequence length="564" mass="60889">MPFTACEPKGPAITDVFTPGPGTTVFSLRPPPSVVDRFRAEGFWREGNPLQDLVRWRDETPDATALIALRTATGETTRLTYREYARSVERYAGALTELGVGPGQVVAVQLPNVWQVNPLLLACFRVGALVAPVMPTIRSRELERVLARVGASVCVTADVWDGYDHAAALTELAPRLPKLRHRVVLGSRVAADEVDFTRHFEQPWETRHAVALDDARPDPDQVCLVLFTSGTTGRPKGALHTLNTEYATAAAHLTADDQGPAERFFTPHSLTHTGGIFYCLMRPLLTGGCGVVADRWEPEVIGAYLEETAVTQLLIAPVFLTQLLPYARPGRLRTVTTLGTATPAVLVADVARVLGVPLRTCWGMTESGGTLMRADDPPDWALHSVGRISRDSELDLRSDLGEITAERPGRLYVRGATVCLATVGRDTGELTVLADHDDGWYDTGDLAIPDGRGGIRLLGRDADRIGGVLMIPAADVESALLAHPAVRDVALVGYPDDTGGELPAAVVVAVAAAEPPTLTDLRAHLGALGMTEWYWPTRLELVPELPRTAMGKVRKDVLARSLTC</sequence>
<dbReference type="Proteomes" id="UP001236014">
    <property type="component" value="Chromosome"/>
</dbReference>
<dbReference type="InterPro" id="IPR020845">
    <property type="entry name" value="AMP-binding_CS"/>
</dbReference>
<dbReference type="InterPro" id="IPR025110">
    <property type="entry name" value="AMP-bd_C"/>
</dbReference>
<gene>
    <name evidence="3" type="ORF">QRX50_31295</name>
</gene>
<dbReference type="PANTHER" id="PTHR43767:SF1">
    <property type="entry name" value="NONRIBOSOMAL PEPTIDE SYNTHASE PES1 (EUROFUNG)-RELATED"/>
    <property type="match status" value="1"/>
</dbReference>
<dbReference type="InterPro" id="IPR000873">
    <property type="entry name" value="AMP-dep_synth/lig_dom"/>
</dbReference>
<evidence type="ECO:0000259" key="1">
    <source>
        <dbReference type="Pfam" id="PF00501"/>
    </source>
</evidence>
<dbReference type="Gene3D" id="3.40.50.12780">
    <property type="entry name" value="N-terminal domain of ligase-like"/>
    <property type="match status" value="1"/>
</dbReference>
<dbReference type="PROSITE" id="PS00455">
    <property type="entry name" value="AMP_BINDING"/>
    <property type="match status" value="1"/>
</dbReference>
<dbReference type="Pfam" id="PF00501">
    <property type="entry name" value="AMP-binding"/>
    <property type="match status" value="1"/>
</dbReference>
<dbReference type="AlphaFoldDB" id="A0A9Y2IAE2"/>
<dbReference type="InterPro" id="IPR045851">
    <property type="entry name" value="AMP-bd_C_sf"/>
</dbReference>
<dbReference type="Gene3D" id="3.30.300.30">
    <property type="match status" value="1"/>
</dbReference>
<dbReference type="KEGG" id="acab:QRX50_31295"/>
<dbReference type="PANTHER" id="PTHR43767">
    <property type="entry name" value="LONG-CHAIN-FATTY-ACID--COA LIGASE"/>
    <property type="match status" value="1"/>
</dbReference>
<dbReference type="InterPro" id="IPR042099">
    <property type="entry name" value="ANL_N_sf"/>
</dbReference>
<reference evidence="3 4" key="1">
    <citation type="submission" date="2023-06" db="EMBL/GenBank/DDBJ databases">
        <authorList>
            <person name="Oyuntsetseg B."/>
            <person name="Kim S.B."/>
        </authorList>
    </citation>
    <scope>NUCLEOTIDE SEQUENCE [LARGE SCALE GENOMIC DNA]</scope>
    <source>
        <strain evidence="3 4">2-15</strain>
    </source>
</reference>
<feature type="domain" description="AMP-dependent synthetase/ligase" evidence="1">
    <location>
        <begin position="56"/>
        <end position="418"/>
    </location>
</feature>
<feature type="domain" description="AMP-binding enzyme C-terminal" evidence="2">
    <location>
        <begin position="476"/>
        <end position="552"/>
    </location>
</feature>
<dbReference type="GO" id="GO:0016878">
    <property type="term" value="F:acid-thiol ligase activity"/>
    <property type="evidence" value="ECO:0007669"/>
    <property type="project" value="UniProtKB-ARBA"/>
</dbReference>
<evidence type="ECO:0000313" key="3">
    <source>
        <dbReference type="EMBL" id="WIX75949.1"/>
    </source>
</evidence>
<proteinExistence type="predicted"/>
<protein>
    <submittedName>
        <fullName evidence="3">AMP-binding protein</fullName>
    </submittedName>
</protein>
<dbReference type="EMBL" id="CP127294">
    <property type="protein sequence ID" value="WIX75949.1"/>
    <property type="molecule type" value="Genomic_DNA"/>
</dbReference>
<dbReference type="Pfam" id="PF13193">
    <property type="entry name" value="AMP-binding_C"/>
    <property type="match status" value="1"/>
</dbReference>
<name>A0A9Y2IAE2_9PSEU</name>
<evidence type="ECO:0000259" key="2">
    <source>
        <dbReference type="Pfam" id="PF13193"/>
    </source>
</evidence>
<dbReference type="SUPFAM" id="SSF56801">
    <property type="entry name" value="Acetyl-CoA synthetase-like"/>
    <property type="match status" value="1"/>
</dbReference>
<accession>A0A9Y2IAE2</accession>
<keyword evidence="4" id="KW-1185">Reference proteome</keyword>
<organism evidence="3 4">
    <name type="scientific">Amycolatopsis carbonis</name>
    <dbReference type="NCBI Taxonomy" id="715471"/>
    <lineage>
        <taxon>Bacteria</taxon>
        <taxon>Bacillati</taxon>
        <taxon>Actinomycetota</taxon>
        <taxon>Actinomycetes</taxon>
        <taxon>Pseudonocardiales</taxon>
        <taxon>Pseudonocardiaceae</taxon>
        <taxon>Amycolatopsis</taxon>
    </lineage>
</organism>
<dbReference type="RefSeq" id="WP_285966711.1">
    <property type="nucleotide sequence ID" value="NZ_CP127294.1"/>
</dbReference>
<evidence type="ECO:0000313" key="4">
    <source>
        <dbReference type="Proteomes" id="UP001236014"/>
    </source>
</evidence>
<dbReference type="InterPro" id="IPR050237">
    <property type="entry name" value="ATP-dep_AMP-bd_enzyme"/>
</dbReference>